<dbReference type="PANTHER" id="PTHR10566:SF113">
    <property type="entry name" value="PROTEIN ACTIVITY OF BC1 COMPLEX KINASE 7, CHLOROPLASTIC"/>
    <property type="match status" value="1"/>
</dbReference>
<organism evidence="4 5">
    <name type="scientific">Symplocastrum torsivum CPER-KK1</name>
    <dbReference type="NCBI Taxonomy" id="450513"/>
    <lineage>
        <taxon>Bacteria</taxon>
        <taxon>Bacillati</taxon>
        <taxon>Cyanobacteriota</taxon>
        <taxon>Cyanophyceae</taxon>
        <taxon>Oscillatoriophycideae</taxon>
        <taxon>Oscillatoriales</taxon>
        <taxon>Microcoleaceae</taxon>
        <taxon>Symplocastrum</taxon>
    </lineage>
</organism>
<dbReference type="InterPro" id="IPR000719">
    <property type="entry name" value="Prot_kinase_dom"/>
</dbReference>
<comment type="caution">
    <text evidence="4">The sequence shown here is derived from an EMBL/GenBank/DDBJ whole genome shotgun (WGS) entry which is preliminary data.</text>
</comment>
<keyword evidence="4" id="KW-0418">Kinase</keyword>
<feature type="domain" description="Protein kinase" evidence="3">
    <location>
        <begin position="113"/>
        <end position="465"/>
    </location>
</feature>
<dbReference type="CDD" id="cd05121">
    <property type="entry name" value="ABC1_ADCK3-like"/>
    <property type="match status" value="1"/>
</dbReference>
<dbReference type="Pfam" id="PF03109">
    <property type="entry name" value="ABC1"/>
    <property type="match status" value="1"/>
</dbReference>
<dbReference type="AlphaFoldDB" id="A0A951PHF6"/>
<dbReference type="PANTHER" id="PTHR10566">
    <property type="entry name" value="CHAPERONE-ACTIVITY OF BC1 COMPLEX CABC1 -RELATED"/>
    <property type="match status" value="1"/>
</dbReference>
<name>A0A951PHF6_9CYAN</name>
<sequence>MFSGLSQTSSRQRKIVNVVLRHGWGYMRGLLLGGKTEEPSLPPPLVLCNILVELGPVYVKLGQLLSTRPDLLPPPYIEALTSLQAEVPPVAWEAVEAIIRKQLSQPIEQIFSIIHHQPVAAGSIAQTHRARLIDGREVALKIQRPGIDRVVEQDIRLLRGLARLVNRTAVGQYYNLVSVVEEFASALRAELNFTQEASYTDTLRRNLSKSFWFDPQKLVLPEIYWDLTSEKLLVMEWLTGVPLLQADMKGTNYGGNAKAERQALADLIVRAYFQQFYIDGIFHADPHPGNLFYIEPGRIALIDFGLMGRLDPRTQQILIELILAIANLDSKRCSQLTLELAESTIPVNLAHLENDFDRLLRRYYNLNIAEINFSQLTYQVLQIAQKHKIRVPSNMGLYAKTLANLEGVARQLDPDFNLIEQVKPLMADLFRQRLIGHAPLQDLLRAALDIKSLSLEAPRQLEMLLDRVTSETLQWNIAVRGLDPIRRSLHSVGNQLTFGIVTAAILIGAAMIFSQAPSNPIFFWVSGSLFVVASVIGLWLIISMIRSGRVK</sequence>
<dbReference type="GO" id="GO:0004672">
    <property type="term" value="F:protein kinase activity"/>
    <property type="evidence" value="ECO:0007669"/>
    <property type="project" value="InterPro"/>
</dbReference>
<dbReference type="GO" id="GO:0005524">
    <property type="term" value="F:ATP binding"/>
    <property type="evidence" value="ECO:0007669"/>
    <property type="project" value="InterPro"/>
</dbReference>
<keyword evidence="2" id="KW-0472">Membrane</keyword>
<keyword evidence="2" id="KW-1133">Transmembrane helix</keyword>
<dbReference type="SUPFAM" id="SSF56112">
    <property type="entry name" value="Protein kinase-like (PK-like)"/>
    <property type="match status" value="1"/>
</dbReference>
<feature type="transmembrane region" description="Helical" evidence="2">
    <location>
        <begin position="496"/>
        <end position="515"/>
    </location>
</feature>
<keyword evidence="2" id="KW-0812">Transmembrane</keyword>
<feature type="transmembrane region" description="Helical" evidence="2">
    <location>
        <begin position="521"/>
        <end position="542"/>
    </location>
</feature>
<evidence type="ECO:0000259" key="3">
    <source>
        <dbReference type="PROSITE" id="PS50011"/>
    </source>
</evidence>
<keyword evidence="4" id="KW-0808">Transferase</keyword>
<proteinExistence type="inferred from homology"/>
<dbReference type="PROSITE" id="PS50011">
    <property type="entry name" value="PROTEIN_KINASE_DOM"/>
    <property type="match status" value="1"/>
</dbReference>
<gene>
    <name evidence="4" type="ORF">KME25_01535</name>
</gene>
<protein>
    <submittedName>
        <fullName evidence="4">AarF/ABC1/UbiB kinase family protein</fullName>
    </submittedName>
</protein>
<comment type="similarity">
    <text evidence="1">Belongs to the protein kinase superfamily. ADCK protein kinase family.</text>
</comment>
<dbReference type="EMBL" id="JAHHIF010000002">
    <property type="protein sequence ID" value="MBW4543122.1"/>
    <property type="molecule type" value="Genomic_DNA"/>
</dbReference>
<dbReference type="InterPro" id="IPR011009">
    <property type="entry name" value="Kinase-like_dom_sf"/>
</dbReference>
<evidence type="ECO:0000256" key="1">
    <source>
        <dbReference type="ARBA" id="ARBA00009670"/>
    </source>
</evidence>
<evidence type="ECO:0000256" key="2">
    <source>
        <dbReference type="SAM" id="Phobius"/>
    </source>
</evidence>
<dbReference type="InterPro" id="IPR050154">
    <property type="entry name" value="UbiB_kinase"/>
</dbReference>
<dbReference type="Proteomes" id="UP000753908">
    <property type="component" value="Unassembled WGS sequence"/>
</dbReference>
<evidence type="ECO:0000313" key="4">
    <source>
        <dbReference type="EMBL" id="MBW4543122.1"/>
    </source>
</evidence>
<accession>A0A951PHF6</accession>
<reference evidence="4" key="1">
    <citation type="submission" date="2021-05" db="EMBL/GenBank/DDBJ databases">
        <authorList>
            <person name="Pietrasiak N."/>
            <person name="Ward R."/>
            <person name="Stajich J.E."/>
            <person name="Kurbessoian T."/>
        </authorList>
    </citation>
    <scope>NUCLEOTIDE SEQUENCE</scope>
    <source>
        <strain evidence="4">CPER-KK1</strain>
    </source>
</reference>
<evidence type="ECO:0000313" key="5">
    <source>
        <dbReference type="Proteomes" id="UP000753908"/>
    </source>
</evidence>
<reference evidence="4" key="2">
    <citation type="journal article" date="2022" name="Microbiol. Resour. Announc.">
        <title>Metagenome Sequencing to Explore Phylogenomics of Terrestrial Cyanobacteria.</title>
        <authorList>
            <person name="Ward R.D."/>
            <person name="Stajich J.E."/>
            <person name="Johansen J.R."/>
            <person name="Huntemann M."/>
            <person name="Clum A."/>
            <person name="Foster B."/>
            <person name="Foster B."/>
            <person name="Roux S."/>
            <person name="Palaniappan K."/>
            <person name="Varghese N."/>
            <person name="Mukherjee S."/>
            <person name="Reddy T.B.K."/>
            <person name="Daum C."/>
            <person name="Copeland A."/>
            <person name="Chen I.A."/>
            <person name="Ivanova N.N."/>
            <person name="Kyrpides N.C."/>
            <person name="Shapiro N."/>
            <person name="Eloe-Fadrosh E.A."/>
            <person name="Pietrasiak N."/>
        </authorList>
    </citation>
    <scope>NUCLEOTIDE SEQUENCE</scope>
    <source>
        <strain evidence="4">CPER-KK1</strain>
    </source>
</reference>
<dbReference type="InterPro" id="IPR004147">
    <property type="entry name" value="ABC1_dom"/>
</dbReference>